<accession>A0A6P1TTE3</accession>
<keyword evidence="2" id="KW-1185">Reference proteome</keyword>
<name>A0A6P1TTE3_9FIRM</name>
<dbReference type="PANTHER" id="PTHR37310:SF1">
    <property type="entry name" value="CYTOPLASMIC PROTEIN"/>
    <property type="match status" value="1"/>
</dbReference>
<protein>
    <submittedName>
        <fullName evidence="1">Four-helix bundle copper-binding protein</fullName>
    </submittedName>
</protein>
<reference evidence="1 2" key="1">
    <citation type="submission" date="2020-01" db="EMBL/GenBank/DDBJ databases">
        <title>Genome analysis of Anaerocolumna sp. CBA3638.</title>
        <authorList>
            <person name="Kim J."/>
            <person name="Roh S.W."/>
        </authorList>
    </citation>
    <scope>NUCLEOTIDE SEQUENCE [LARGE SCALE GENOMIC DNA]</scope>
    <source>
        <strain evidence="1 2">CBA3638</strain>
    </source>
</reference>
<organism evidence="1 2">
    <name type="scientific">Anaerocolumna sedimenticola</name>
    <dbReference type="NCBI Taxonomy" id="2696063"/>
    <lineage>
        <taxon>Bacteria</taxon>
        <taxon>Bacillati</taxon>
        <taxon>Bacillota</taxon>
        <taxon>Clostridia</taxon>
        <taxon>Lachnospirales</taxon>
        <taxon>Lachnospiraceae</taxon>
        <taxon>Anaerocolumna</taxon>
    </lineage>
</organism>
<gene>
    <name evidence="1" type="ORF">Ana3638_06975</name>
</gene>
<dbReference type="PANTHER" id="PTHR37310">
    <property type="entry name" value="CYTOPLASMIC PROTEIN-RELATED"/>
    <property type="match status" value="1"/>
</dbReference>
<sequence length="119" mass="13406">MNEDFVMTVQDCEAVCEHMTHHLIRMQMADRVAQAMLLRECADICGLTAKFAARDAIYSRNAAALCADICHTCGTECLSYPDEMSQHCAMVCLNCARHCRAFAAMGMPPRRRQRAMEQE</sequence>
<dbReference type="Gene3D" id="1.20.1270.360">
    <property type="match status" value="1"/>
</dbReference>
<evidence type="ECO:0000313" key="1">
    <source>
        <dbReference type="EMBL" id="QHQ63667.1"/>
    </source>
</evidence>
<dbReference type="Pfam" id="PF03860">
    <property type="entry name" value="Csp"/>
    <property type="match status" value="1"/>
</dbReference>
<dbReference type="EMBL" id="CP048000">
    <property type="protein sequence ID" value="QHQ63667.1"/>
    <property type="molecule type" value="Genomic_DNA"/>
</dbReference>
<dbReference type="KEGG" id="anr:Ana3638_06975"/>
<proteinExistence type="predicted"/>
<dbReference type="AlphaFoldDB" id="A0A6P1TTE3"/>
<evidence type="ECO:0000313" key="2">
    <source>
        <dbReference type="Proteomes" id="UP000464314"/>
    </source>
</evidence>
<dbReference type="Proteomes" id="UP000464314">
    <property type="component" value="Chromosome"/>
</dbReference>
<dbReference type="InterPro" id="IPR005560">
    <property type="entry name" value="Csp_YhjQ"/>
</dbReference>